<dbReference type="RefSeq" id="XP_043156573.1">
    <property type="nucleotide sequence ID" value="XM_043300638.1"/>
</dbReference>
<dbReference type="GeneID" id="67003302"/>
<dbReference type="Proteomes" id="UP001043456">
    <property type="component" value="Unassembled WGS sequence"/>
</dbReference>
<reference evidence="1 2" key="1">
    <citation type="submission" date="2018-10" db="EMBL/GenBank/DDBJ databases">
        <title>Pan-genome distribution and transcriptional activeness of fungal secondary metabolism genes in Aspergillus section Fumigati.</title>
        <authorList>
            <person name="Takahashi H."/>
            <person name="Umemura M."/>
            <person name="Ninomiya A."/>
            <person name="Kusuya Y."/>
            <person name="Urayama S."/>
            <person name="Shimizu M."/>
            <person name="Watanabe A."/>
            <person name="Kamei K."/>
            <person name="Yaguchi T."/>
            <person name="Hagiwara D."/>
        </authorList>
    </citation>
    <scope>NUCLEOTIDE SEQUENCE [LARGE SCALE GENOMIC DNA]</scope>
    <source>
        <strain evidence="1 2">IFM 55266</strain>
    </source>
</reference>
<accession>A0A9P3ERY8</accession>
<comment type="caution">
    <text evidence="1">The sequence shown here is derived from an EMBL/GenBank/DDBJ whole genome shotgun (WGS) entry which is preliminary data.</text>
</comment>
<name>A0A9P3ERY8_9EURO</name>
<protein>
    <submittedName>
        <fullName evidence="1">Uncharacterized protein</fullName>
    </submittedName>
</protein>
<sequence length="72" mass="8427">MWLRLFGNGKSGHKTYERDYIYKGVFWDTRSVIEQDFSLLPVSKDMLYRDLLELTSFGAEKQISDEDEGEAT</sequence>
<proteinExistence type="predicted"/>
<evidence type="ECO:0000313" key="2">
    <source>
        <dbReference type="Proteomes" id="UP001043456"/>
    </source>
</evidence>
<organism evidence="1 2">
    <name type="scientific">Aspergillus pseudoviridinutans</name>
    <dbReference type="NCBI Taxonomy" id="1517512"/>
    <lineage>
        <taxon>Eukaryota</taxon>
        <taxon>Fungi</taxon>
        <taxon>Dikarya</taxon>
        <taxon>Ascomycota</taxon>
        <taxon>Pezizomycotina</taxon>
        <taxon>Eurotiomycetes</taxon>
        <taxon>Eurotiomycetidae</taxon>
        <taxon>Eurotiales</taxon>
        <taxon>Aspergillaceae</taxon>
        <taxon>Aspergillus</taxon>
        <taxon>Aspergillus subgen. Fumigati</taxon>
    </lineage>
</organism>
<keyword evidence="2" id="KW-1185">Reference proteome</keyword>
<dbReference type="EMBL" id="BHVY01000003">
    <property type="protein sequence ID" value="GIJ85826.1"/>
    <property type="molecule type" value="Genomic_DNA"/>
</dbReference>
<evidence type="ECO:0000313" key="1">
    <source>
        <dbReference type="EMBL" id="GIJ85826.1"/>
    </source>
</evidence>
<gene>
    <name evidence="1" type="ORF">Asppvi_004690</name>
</gene>
<dbReference type="AlphaFoldDB" id="A0A9P3ERY8"/>